<organism evidence="4 5">
    <name type="scientific">Campylobacter vulpis</name>
    <dbReference type="NCBI Taxonomy" id="1655500"/>
    <lineage>
        <taxon>Bacteria</taxon>
        <taxon>Pseudomonadati</taxon>
        <taxon>Campylobacterota</taxon>
        <taxon>Epsilonproteobacteria</taxon>
        <taxon>Campylobacterales</taxon>
        <taxon>Campylobacteraceae</taxon>
        <taxon>Campylobacter</taxon>
    </lineage>
</organism>
<dbReference type="OrthoDB" id="5525175at2"/>
<reference evidence="5" key="1">
    <citation type="submission" date="2015-06" db="EMBL/GenBank/DDBJ databases">
        <authorList>
            <person name="Parisi A."/>
            <person name="Chiara M."/>
            <person name="Florio D."/>
            <person name="Miccolupo A."/>
            <person name="Manzari C."/>
            <person name="Mion D."/>
            <person name="Caruso M."/>
            <person name="D'erchia A.M."/>
            <person name="Zanoni R."/>
        </authorList>
    </citation>
    <scope>NUCLEOTIDE SEQUENCE [LARGE SCALE GENOMIC DNA]</scope>
    <source>
        <strain evidence="5">73/13</strain>
    </source>
</reference>
<sequence>MKKFFLLAFALCYLNAAHYELETLKKYENSIAKDYYIYRLLQKKSLEKKEVQNLHSHIFRYVGVLKKELDKLAPLKPYVNSKYAKCYTYTKDTILDANATCQSVRLNSLNFIASLTPDTRKVLAKNLPNSSTLLLAFNEKNPMNYIVKKEDANAFFKYFNYSKKTDFELNANFVNKLTTQDSFKNFAQNIIIKKENAKFAESLLEVNASRVKEDTAFYLGVNALVFEEEDLAYHFFKSAYESFKQKANQDNALFWLWLIKKDEKHLKELAKSQSLNIYSLYARELTNAPFVELKVLKAPDTKSKFDMSNPFAWQELARRIRNADVNELKRLEKEFKTQSTLPIYALIKEKIDKKNYFIMPYFEYIKDYDVKRQALILAIARQESRFIPTAISTSYALGTMQFMPFLANHIGHKELKIANFDQDFMFKPEIAYLFANHHLNYLEKHLNSPLYVFYAYNAGIGFTTRLLKRNDMFKEGKYEPFLSMELVPYQETRIYGKKVLANYIAYRHLLNDNIKILDIFENLIQNTQTQANKS</sequence>
<comment type="caution">
    <text evidence="4">The sequence shown here is derived from an EMBL/GenBank/DDBJ whole genome shotgun (WGS) entry which is preliminary data.</text>
</comment>
<dbReference type="AlphaFoldDB" id="A0A2G4R1R8"/>
<reference evidence="4" key="2">
    <citation type="submission" date="2015-06" db="EMBL/GenBank/DDBJ databases">
        <authorList>
            <person name="Hoefler B.C."/>
            <person name="Straight P.D."/>
        </authorList>
    </citation>
    <scope>NUCLEOTIDE SEQUENCE [LARGE SCALE GENOMIC DNA]</scope>
    <source>
        <strain evidence="4">73/13</strain>
    </source>
</reference>
<dbReference type="EMBL" id="VJYU01000006">
    <property type="protein sequence ID" value="MBS4240756.1"/>
    <property type="molecule type" value="Genomic_DNA"/>
</dbReference>
<dbReference type="Gene3D" id="1.10.530.10">
    <property type="match status" value="1"/>
</dbReference>
<evidence type="ECO:0000259" key="2">
    <source>
        <dbReference type="Pfam" id="PF01464"/>
    </source>
</evidence>
<proteinExistence type="inferred from homology"/>
<evidence type="ECO:0000313" key="6">
    <source>
        <dbReference type="Proteomes" id="UP000811399"/>
    </source>
</evidence>
<dbReference type="SUPFAM" id="SSF53955">
    <property type="entry name" value="Lysozyme-like"/>
    <property type="match status" value="1"/>
</dbReference>
<dbReference type="Proteomes" id="UP000237472">
    <property type="component" value="Unassembled WGS sequence"/>
</dbReference>
<dbReference type="PANTHER" id="PTHR37423">
    <property type="entry name" value="SOLUBLE LYTIC MUREIN TRANSGLYCOSYLASE-RELATED"/>
    <property type="match status" value="1"/>
</dbReference>
<dbReference type="PANTHER" id="PTHR37423:SF2">
    <property type="entry name" value="MEMBRANE-BOUND LYTIC MUREIN TRANSGLYCOSYLASE C"/>
    <property type="match status" value="1"/>
</dbReference>
<dbReference type="InterPro" id="IPR023346">
    <property type="entry name" value="Lysozyme-like_dom_sf"/>
</dbReference>
<comment type="similarity">
    <text evidence="1">Belongs to the transglycosylase Slt family.</text>
</comment>
<name>A0A2G4R1R8_9BACT</name>
<keyword evidence="6" id="KW-1185">Reference proteome</keyword>
<dbReference type="EMBL" id="LDWY01000059">
    <property type="protein sequence ID" value="PHY90519.1"/>
    <property type="molecule type" value="Genomic_DNA"/>
</dbReference>
<dbReference type="Proteomes" id="UP000811399">
    <property type="component" value="Unassembled WGS sequence"/>
</dbReference>
<dbReference type="InterPro" id="IPR008258">
    <property type="entry name" value="Transglycosylase_SLT_dom_1"/>
</dbReference>
<accession>A0A2G4R1R8</accession>
<evidence type="ECO:0000256" key="1">
    <source>
        <dbReference type="ARBA" id="ARBA00007734"/>
    </source>
</evidence>
<feature type="domain" description="Transglycosylase SLT" evidence="2">
    <location>
        <begin position="372"/>
        <end position="473"/>
    </location>
</feature>
<reference evidence="3" key="3">
    <citation type="submission" date="2019-07" db="EMBL/GenBank/DDBJ databases">
        <authorList>
            <person name="Miller W.G."/>
        </authorList>
    </citation>
    <scope>NUCLEOTIDE SEQUENCE</scope>
    <source>
        <strain evidence="3">52/13</strain>
    </source>
</reference>
<evidence type="ECO:0000313" key="3">
    <source>
        <dbReference type="EMBL" id="MBS4240756.1"/>
    </source>
</evidence>
<dbReference type="RefSeq" id="WP_099461589.1">
    <property type="nucleotide sequence ID" value="NZ_LDWY01000059.1"/>
</dbReference>
<dbReference type="CDD" id="cd13401">
    <property type="entry name" value="Slt70-like"/>
    <property type="match status" value="1"/>
</dbReference>
<gene>
    <name evidence="4" type="ORF">AA994_04825</name>
    <name evidence="3" type="ORF">CVU5213_03265</name>
</gene>
<evidence type="ECO:0000313" key="4">
    <source>
        <dbReference type="EMBL" id="PHY90519.1"/>
    </source>
</evidence>
<protein>
    <submittedName>
        <fullName evidence="3 4">Lytic transglycosylase</fullName>
    </submittedName>
</protein>
<reference evidence="3 6" key="4">
    <citation type="journal article" date="2021" name="Syst. Appl. Microbiol.">
        <title>nCampylobacter vulpis sp. nov. isolated from wild red foxes.</title>
        <authorList>
            <person name="Parisi A."/>
            <person name="Chiara M."/>
            <person name="Caffara M."/>
            <person name="Mion D."/>
            <person name="Miller W.G."/>
            <person name="Caruso M."/>
            <person name="Manzari C."/>
            <person name="Florio D."/>
            <person name="Capozzi L."/>
            <person name="D'Erchia A.M."/>
            <person name="Manzulli V."/>
            <person name="Zanoni R.G."/>
        </authorList>
    </citation>
    <scope>NUCLEOTIDE SEQUENCE [LARGE SCALE GENOMIC DNA]</scope>
    <source>
        <strain evidence="3 6">52/13</strain>
    </source>
</reference>
<evidence type="ECO:0000313" key="5">
    <source>
        <dbReference type="Proteomes" id="UP000237472"/>
    </source>
</evidence>
<dbReference type="Pfam" id="PF01464">
    <property type="entry name" value="SLT"/>
    <property type="match status" value="1"/>
</dbReference>